<organism evidence="7 8">
    <name type="scientific">Providencia rettgeri</name>
    <dbReference type="NCBI Taxonomy" id="587"/>
    <lineage>
        <taxon>Bacteria</taxon>
        <taxon>Pseudomonadati</taxon>
        <taxon>Pseudomonadota</taxon>
        <taxon>Gammaproteobacteria</taxon>
        <taxon>Enterobacterales</taxon>
        <taxon>Morganellaceae</taxon>
        <taxon>Providencia</taxon>
    </lineage>
</organism>
<sequence>MTAKIVIAGSGFAGFWAAISAMRVISQENKENSIKVILISPRPNLTIRPRLYEAKLDNISPDISKQLAAVGVEYIAGEIQNIDTDAKLLTVNLANGNQTTLVYERFILATGSQLNVPPVPGFDRYGFDVDSLETAHRLETHLQALKNKPETLARNTVVVVGGGLTGLESAAEMPARLKAILGETTEGRVFIIDSESTVGAGMGAEISPVIQQALTECGVELRAGLRVKAISHDGVTLSNGEYIESNTVVLATGVKASFLTEQIRGERDASNRIISDNYLHAQAVSNVFVAGDTVKAPTDNQGNHNLMTCQHALSLGRVAGYNAAAELLGLPLHPYSQPKYVTCLDLGAWGALYTEGWHRKIHHIKQEGKKIKQEINTKWIYPPELEKNELFAIAAPDYVIVP</sequence>
<dbReference type="GO" id="GO:0019646">
    <property type="term" value="P:aerobic electron transport chain"/>
    <property type="evidence" value="ECO:0007669"/>
    <property type="project" value="TreeGrafter"/>
</dbReference>
<reference evidence="7 8" key="1">
    <citation type="submission" date="2017-07" db="EMBL/GenBank/DDBJ databases">
        <title>blaIMP-27 on transferable plasmids in Proteus mirabilis and Providencia rettgeri.</title>
        <authorList>
            <person name="Potter R."/>
        </authorList>
    </citation>
    <scope>NUCLEOTIDE SEQUENCE [LARGE SCALE GENOMIC DNA]</scope>
    <source>
        <strain evidence="7 8">PR1</strain>
    </source>
</reference>
<evidence type="ECO:0000256" key="3">
    <source>
        <dbReference type="ARBA" id="ARBA00022630"/>
    </source>
</evidence>
<evidence type="ECO:0000313" key="7">
    <source>
        <dbReference type="EMBL" id="OZS75317.1"/>
    </source>
</evidence>
<keyword evidence="3" id="KW-0285">Flavoprotein</keyword>
<keyword evidence="5" id="KW-0560">Oxidoreductase</keyword>
<dbReference type="EMBL" id="NOWC01000006">
    <property type="protein sequence ID" value="OZS75317.1"/>
    <property type="molecule type" value="Genomic_DNA"/>
</dbReference>
<dbReference type="InterPro" id="IPR023753">
    <property type="entry name" value="FAD/NAD-binding_dom"/>
</dbReference>
<comment type="cofactor">
    <cofactor evidence="1">
        <name>FAD</name>
        <dbReference type="ChEBI" id="CHEBI:57692"/>
    </cofactor>
</comment>
<evidence type="ECO:0000259" key="6">
    <source>
        <dbReference type="Pfam" id="PF07992"/>
    </source>
</evidence>
<gene>
    <name evidence="7" type="ORF">CHI95_07385</name>
</gene>
<dbReference type="SUPFAM" id="SSF51905">
    <property type="entry name" value="FAD/NAD(P)-binding domain"/>
    <property type="match status" value="1"/>
</dbReference>
<evidence type="ECO:0000256" key="1">
    <source>
        <dbReference type="ARBA" id="ARBA00001974"/>
    </source>
</evidence>
<dbReference type="PANTHER" id="PTHR42913">
    <property type="entry name" value="APOPTOSIS-INDUCING FACTOR 1"/>
    <property type="match status" value="1"/>
</dbReference>
<accession>A0A264VWW0</accession>
<keyword evidence="4" id="KW-0274">FAD</keyword>
<comment type="similarity">
    <text evidence="2">Belongs to the NADH dehydrogenase family.</text>
</comment>
<dbReference type="AlphaFoldDB" id="A0A264VWW0"/>
<dbReference type="Gene3D" id="3.50.50.100">
    <property type="match status" value="1"/>
</dbReference>
<protein>
    <submittedName>
        <fullName evidence="7">FAD-dependent oxidoreductase</fullName>
    </submittedName>
</protein>
<dbReference type="InterPro" id="IPR051169">
    <property type="entry name" value="NADH-Q_oxidoreductase"/>
</dbReference>
<dbReference type="GO" id="GO:0003955">
    <property type="term" value="F:NAD(P)H dehydrogenase (quinone) activity"/>
    <property type="evidence" value="ECO:0007669"/>
    <property type="project" value="TreeGrafter"/>
</dbReference>
<dbReference type="RefSeq" id="WP_094961231.1">
    <property type="nucleotide sequence ID" value="NZ_CP098040.1"/>
</dbReference>
<evidence type="ECO:0000256" key="2">
    <source>
        <dbReference type="ARBA" id="ARBA00005272"/>
    </source>
</evidence>
<dbReference type="Pfam" id="PF07992">
    <property type="entry name" value="Pyr_redox_2"/>
    <property type="match status" value="1"/>
</dbReference>
<dbReference type="PRINTS" id="PR00469">
    <property type="entry name" value="PNDRDTASEII"/>
</dbReference>
<evidence type="ECO:0000256" key="4">
    <source>
        <dbReference type="ARBA" id="ARBA00022827"/>
    </source>
</evidence>
<dbReference type="GeneID" id="92275354"/>
<evidence type="ECO:0000256" key="5">
    <source>
        <dbReference type="ARBA" id="ARBA00023002"/>
    </source>
</evidence>
<dbReference type="PRINTS" id="PR00368">
    <property type="entry name" value="FADPNR"/>
</dbReference>
<dbReference type="InterPro" id="IPR036188">
    <property type="entry name" value="FAD/NAD-bd_sf"/>
</dbReference>
<dbReference type="Proteomes" id="UP000216001">
    <property type="component" value="Unassembled WGS sequence"/>
</dbReference>
<evidence type="ECO:0000313" key="8">
    <source>
        <dbReference type="Proteomes" id="UP000216001"/>
    </source>
</evidence>
<proteinExistence type="inferred from homology"/>
<name>A0A264VWW0_PRORE</name>
<dbReference type="PANTHER" id="PTHR42913:SF3">
    <property type="entry name" value="64 KDA MITOCHONDRIAL NADH DEHYDROGENASE (EUROFUNG)"/>
    <property type="match status" value="1"/>
</dbReference>
<feature type="domain" description="FAD/NAD(P)-binding" evidence="6">
    <location>
        <begin position="4"/>
        <end position="313"/>
    </location>
</feature>
<comment type="caution">
    <text evidence="7">The sequence shown here is derived from an EMBL/GenBank/DDBJ whole genome shotgun (WGS) entry which is preliminary data.</text>
</comment>